<name>A0A1E8PVD3_9BURK</name>
<dbReference type="NCBIfam" id="TIGR00180">
    <property type="entry name" value="parB_part"/>
    <property type="match status" value="1"/>
</dbReference>
<feature type="domain" description="ParB-like N-terminal" evidence="4">
    <location>
        <begin position="24"/>
        <end position="118"/>
    </location>
</feature>
<feature type="region of interest" description="Disordered" evidence="3">
    <location>
        <begin position="673"/>
        <end position="694"/>
    </location>
</feature>
<keyword evidence="2" id="KW-0159">Chromosome partition</keyword>
<evidence type="ECO:0000256" key="3">
    <source>
        <dbReference type="SAM" id="MobiDB-lite"/>
    </source>
</evidence>
<comment type="caution">
    <text evidence="5">The sequence shown here is derived from an EMBL/GenBank/DDBJ whole genome shotgun (WGS) entry which is preliminary data.</text>
</comment>
<dbReference type="AlphaFoldDB" id="A0A1E8PVD3"/>
<sequence>MKKAPARSEKSIVVDELVDDQVFAITDWADIRPSYTNRKRFNQTALEQLAANIKEVGIVQPILIRPVTPTTDAPQHFEIVAGERRWRAGNIAKLQRGPTMIRKLTDLQAREIQLLENLQREDPHPMEEAEGFQELMLNAGYTADRLVEKLKKSRSHIYGRLKLCALTTEVREKFLDDAITPSTALLIARIPVPALQIKALGEISATIYQGTGEPMPYRAALRHVQQNYMVDLTRALFKLTDATLLPLAGACSKCPKKTGNQPEVFSDTKSADVCTDPVCYAEKRLAHDALAIAAAGKSGIPIYEGEEGATQYRRNTNSKYTLFVKADAALWMFDRNAPATQNYGNATMFLEGGLLPEPAWYVKHDNGDLTPFYDKALIQKLLEDAGACETVEVHAARMADVRAIAEKKEAEANTPAKQADVAKVRAEEAAAEKQAAQDERYRIELYKRLRAKGANGFSLASLREFTKLALTTHELPDQALTYQFDTSTTESIHAYIDQAGLPDVQLLLVDMLMGDCLATDGWFDEDDSADQVNAMHAMARHEGLDPDAVRLQLEMDAIPFEDVQAQQLADFIAHAPGRLNDLTKVILAERPLMIKALEQAANTHGWYYAPGQVWLRAGETSTPNAAHAAPEQSDDEDADDLADQINLSASAQAAETDPHAAVAVDLPEPVIEKPAAWPWPTSATTLPTTAKVAQ</sequence>
<dbReference type="InterPro" id="IPR050336">
    <property type="entry name" value="Chromosome_partition/occlusion"/>
</dbReference>
<dbReference type="InterPro" id="IPR003115">
    <property type="entry name" value="ParB_N"/>
</dbReference>
<dbReference type="Gene3D" id="3.90.1530.30">
    <property type="match status" value="1"/>
</dbReference>
<evidence type="ECO:0000259" key="4">
    <source>
        <dbReference type="SMART" id="SM00470"/>
    </source>
</evidence>
<dbReference type="Gene3D" id="1.10.10.2830">
    <property type="match status" value="1"/>
</dbReference>
<dbReference type="InterPro" id="IPR004437">
    <property type="entry name" value="ParB/RepB/Spo0J"/>
</dbReference>
<dbReference type="PANTHER" id="PTHR33375">
    <property type="entry name" value="CHROMOSOME-PARTITIONING PROTEIN PARB-RELATED"/>
    <property type="match status" value="1"/>
</dbReference>
<gene>
    <name evidence="5" type="ORF">BA896_012600</name>
</gene>
<dbReference type="PANTHER" id="PTHR33375:SF1">
    <property type="entry name" value="CHROMOSOME-PARTITIONING PROTEIN PARB-RELATED"/>
    <property type="match status" value="1"/>
</dbReference>
<dbReference type="GO" id="GO:0005694">
    <property type="term" value="C:chromosome"/>
    <property type="evidence" value="ECO:0007669"/>
    <property type="project" value="TreeGrafter"/>
</dbReference>
<evidence type="ECO:0000313" key="5">
    <source>
        <dbReference type="EMBL" id="OFJ49579.1"/>
    </source>
</evidence>
<evidence type="ECO:0000256" key="1">
    <source>
        <dbReference type="ARBA" id="ARBA00006295"/>
    </source>
</evidence>
<protein>
    <recommendedName>
        <fullName evidence="4">ParB-like N-terminal domain-containing protein</fullName>
    </recommendedName>
</protein>
<dbReference type="Pfam" id="PF17762">
    <property type="entry name" value="HTH_ParB"/>
    <property type="match status" value="1"/>
</dbReference>
<dbReference type="Proteomes" id="UP000092634">
    <property type="component" value="Unassembled WGS sequence"/>
</dbReference>
<evidence type="ECO:0000313" key="6">
    <source>
        <dbReference type="Proteomes" id="UP000092634"/>
    </source>
</evidence>
<reference evidence="5 6" key="1">
    <citation type="submission" date="2016-10" db="EMBL/GenBank/DDBJ databases">
        <title>Updated version of Genome Assembly of Janthinobacterium lividum ERGS5:01.</title>
        <authorList>
            <person name="Kumar R."/>
            <person name="Acharya V."/>
            <person name="Singh D."/>
        </authorList>
    </citation>
    <scope>NUCLEOTIDE SEQUENCE [LARGE SCALE GENOMIC DNA]</scope>
    <source>
        <strain evidence="5 6">ERGS5:01</strain>
    </source>
</reference>
<dbReference type="GO" id="GO:0007059">
    <property type="term" value="P:chromosome segregation"/>
    <property type="evidence" value="ECO:0007669"/>
    <property type="project" value="UniProtKB-KW"/>
</dbReference>
<dbReference type="Pfam" id="PF02195">
    <property type="entry name" value="ParB_N"/>
    <property type="match status" value="1"/>
</dbReference>
<dbReference type="InterPro" id="IPR041468">
    <property type="entry name" value="HTH_ParB/Spo0J"/>
</dbReference>
<dbReference type="SUPFAM" id="SSF110849">
    <property type="entry name" value="ParB/Sulfiredoxin"/>
    <property type="match status" value="1"/>
</dbReference>
<dbReference type="GO" id="GO:0003677">
    <property type="term" value="F:DNA binding"/>
    <property type="evidence" value="ECO:0007669"/>
    <property type="project" value="InterPro"/>
</dbReference>
<evidence type="ECO:0000256" key="2">
    <source>
        <dbReference type="ARBA" id="ARBA00022829"/>
    </source>
</evidence>
<dbReference type="InterPro" id="IPR036086">
    <property type="entry name" value="ParB/Sulfiredoxin_sf"/>
</dbReference>
<feature type="region of interest" description="Disordered" evidence="3">
    <location>
        <begin position="620"/>
        <end position="639"/>
    </location>
</feature>
<proteinExistence type="inferred from homology"/>
<dbReference type="SMART" id="SM00470">
    <property type="entry name" value="ParB"/>
    <property type="match status" value="1"/>
</dbReference>
<organism evidence="5 6">
    <name type="scientific">Janthinobacterium lividum</name>
    <dbReference type="NCBI Taxonomy" id="29581"/>
    <lineage>
        <taxon>Bacteria</taxon>
        <taxon>Pseudomonadati</taxon>
        <taxon>Pseudomonadota</taxon>
        <taxon>Betaproteobacteria</taxon>
        <taxon>Burkholderiales</taxon>
        <taxon>Oxalobacteraceae</taxon>
        <taxon>Janthinobacterium</taxon>
    </lineage>
</organism>
<accession>A0A1E8PVD3</accession>
<dbReference type="EMBL" id="MAQB02000001">
    <property type="protein sequence ID" value="OFJ49579.1"/>
    <property type="molecule type" value="Genomic_DNA"/>
</dbReference>
<comment type="similarity">
    <text evidence="1">Belongs to the ParB family.</text>
</comment>